<evidence type="ECO:0000313" key="9">
    <source>
        <dbReference type="EMBL" id="MDL0432158.1"/>
    </source>
</evidence>
<feature type="active site" description="Charge relay system" evidence="5">
    <location>
        <position position="227"/>
    </location>
</feature>
<dbReference type="PRINTS" id="PR00723">
    <property type="entry name" value="SUBTILISIN"/>
</dbReference>
<dbReference type="SUPFAM" id="SSF54897">
    <property type="entry name" value="Protease propeptides/inhibitors"/>
    <property type="match status" value="1"/>
</dbReference>
<dbReference type="InterPro" id="IPR023828">
    <property type="entry name" value="Peptidase_S8_Ser-AS"/>
</dbReference>
<dbReference type="InterPro" id="IPR034193">
    <property type="entry name" value="PCSK9_ProteinaseK-like"/>
</dbReference>
<comment type="similarity">
    <text evidence="1 5 6">Belongs to the peptidase S8 family.</text>
</comment>
<dbReference type="RefSeq" id="WP_285391317.1">
    <property type="nucleotide sequence ID" value="NZ_JASSVS010000006.1"/>
</dbReference>
<evidence type="ECO:0000256" key="3">
    <source>
        <dbReference type="ARBA" id="ARBA00022801"/>
    </source>
</evidence>
<dbReference type="InterPro" id="IPR022398">
    <property type="entry name" value="Peptidase_S8_His-AS"/>
</dbReference>
<keyword evidence="10" id="KW-1185">Reference proteome</keyword>
<evidence type="ECO:0000259" key="8">
    <source>
        <dbReference type="Pfam" id="PF05922"/>
    </source>
</evidence>
<feature type="domain" description="Inhibitor I9" evidence="8">
    <location>
        <begin position="55"/>
        <end position="126"/>
    </location>
</feature>
<dbReference type="InterPro" id="IPR010259">
    <property type="entry name" value="S8pro/Inhibitor_I9"/>
</dbReference>
<dbReference type="PANTHER" id="PTHR43806">
    <property type="entry name" value="PEPTIDASE S8"/>
    <property type="match status" value="1"/>
</dbReference>
<name>A0ABT7IDD4_9GAMM</name>
<dbReference type="InterPro" id="IPR023827">
    <property type="entry name" value="Peptidase_S8_Asp-AS"/>
</dbReference>
<gene>
    <name evidence="9" type="ORF">QPM17_13505</name>
</gene>
<keyword evidence="4 5" id="KW-0720">Serine protease</keyword>
<dbReference type="InterPro" id="IPR015500">
    <property type="entry name" value="Peptidase_S8_subtilisin-rel"/>
</dbReference>
<evidence type="ECO:0000256" key="6">
    <source>
        <dbReference type="RuleBase" id="RU003355"/>
    </source>
</evidence>
<dbReference type="PROSITE" id="PS00138">
    <property type="entry name" value="SUBTILASE_SER"/>
    <property type="match status" value="1"/>
</dbReference>
<dbReference type="Gene3D" id="3.40.50.200">
    <property type="entry name" value="Peptidase S8/S53 domain"/>
    <property type="match status" value="1"/>
</dbReference>
<reference evidence="9 10" key="1">
    <citation type="submission" date="2023-06" db="EMBL/GenBank/DDBJ databases">
        <title>Marinobacter azerbaijanicus a moderately halophilic, isolated from Urmia Lake in Azerbaijan region of Iran.</title>
        <authorList>
            <person name="Sanchez-Porro C."/>
            <person name="Aghdam E.M."/>
            <person name="Saheb S.M."/>
            <person name="Tarhriz V."/>
            <person name="Kazemi E."/>
            <person name="Ammozegar M.A."/>
            <person name="Ventosa A."/>
            <person name="Hejazi M.S."/>
        </authorList>
    </citation>
    <scope>NUCLEOTIDE SEQUENCE [LARGE SCALE GENOMIC DNA]</scope>
    <source>
        <strain evidence="9 10">TBZ242</strain>
    </source>
</reference>
<feature type="domain" description="Peptidase S8/S53" evidence="7">
    <location>
        <begin position="161"/>
        <end position="415"/>
    </location>
</feature>
<organism evidence="9 10">
    <name type="scientific">Marinobacter azerbaijanicus</name>
    <dbReference type="NCBI Taxonomy" id="3050455"/>
    <lineage>
        <taxon>Bacteria</taxon>
        <taxon>Pseudomonadati</taxon>
        <taxon>Pseudomonadota</taxon>
        <taxon>Gammaproteobacteria</taxon>
        <taxon>Pseudomonadales</taxon>
        <taxon>Marinobacteraceae</taxon>
        <taxon>Marinobacter</taxon>
    </lineage>
</organism>
<feature type="active site" description="Charge relay system" evidence="5">
    <location>
        <position position="170"/>
    </location>
</feature>
<keyword evidence="2 5" id="KW-0645">Protease</keyword>
<dbReference type="InterPro" id="IPR037045">
    <property type="entry name" value="S8pro/Inhibitor_I9_sf"/>
</dbReference>
<dbReference type="PROSITE" id="PS00137">
    <property type="entry name" value="SUBTILASE_HIS"/>
    <property type="match status" value="1"/>
</dbReference>
<evidence type="ECO:0000256" key="4">
    <source>
        <dbReference type="ARBA" id="ARBA00022825"/>
    </source>
</evidence>
<dbReference type="PROSITE" id="PS51892">
    <property type="entry name" value="SUBTILASE"/>
    <property type="match status" value="1"/>
</dbReference>
<dbReference type="EMBL" id="JASSVS010000006">
    <property type="protein sequence ID" value="MDL0432158.1"/>
    <property type="molecule type" value="Genomic_DNA"/>
</dbReference>
<dbReference type="PANTHER" id="PTHR43806:SF11">
    <property type="entry name" value="CEREVISIN-RELATED"/>
    <property type="match status" value="1"/>
</dbReference>
<dbReference type="CDD" id="cd04077">
    <property type="entry name" value="Peptidases_S8_PCSK9_ProteinaseK_like"/>
    <property type="match status" value="1"/>
</dbReference>
<protein>
    <submittedName>
        <fullName evidence="9">S8 family peptidase</fullName>
        <ecNumber evidence="9">3.4.-.-</ecNumber>
    </submittedName>
</protein>
<dbReference type="GO" id="GO:0016787">
    <property type="term" value="F:hydrolase activity"/>
    <property type="evidence" value="ECO:0007669"/>
    <property type="project" value="UniProtKB-KW"/>
</dbReference>
<dbReference type="Pfam" id="PF05922">
    <property type="entry name" value="Inhibitor_I9"/>
    <property type="match status" value="1"/>
</dbReference>
<feature type="active site" description="Charge relay system" evidence="5">
    <location>
        <position position="379"/>
    </location>
</feature>
<dbReference type="InterPro" id="IPR050131">
    <property type="entry name" value="Peptidase_S8_subtilisin-like"/>
</dbReference>
<dbReference type="Proteomes" id="UP001227964">
    <property type="component" value="Unassembled WGS sequence"/>
</dbReference>
<evidence type="ECO:0000256" key="1">
    <source>
        <dbReference type="ARBA" id="ARBA00011073"/>
    </source>
</evidence>
<dbReference type="PROSITE" id="PS00136">
    <property type="entry name" value="SUBTILASE_ASP"/>
    <property type="match status" value="1"/>
</dbReference>
<dbReference type="Gene3D" id="3.30.70.80">
    <property type="entry name" value="Peptidase S8 propeptide/proteinase inhibitor I9"/>
    <property type="match status" value="1"/>
</dbReference>
<sequence>MTASITKTIGFTACLLVSVPVYSDLTDSDGLTGSEDSTATSELMLQPGDTLTGRYILTLDPSIADMLGLTDLQASVESLLTAVGGGDILHLYGTAITGAAVALTEQQATLLASMPGVVAIEPDQVVVASSETQTDATWGLDRIDQAVLPLDEQYTYPSSAGNGVNVYIIDTGLRDTHDEFAGRVIEGRNFAVNDTGLLGLGGLPLIGPVINIGGESDPEDTSDCNGHGTHVASTAAGTVYGVAKGASVSPVRVLDCSGAGSNADVIAGVDWVAKNHRAPAVANMSLGGGDSEALDNAVRGAIERGVTFVVAAGNSDADACSGSPNRVEPAITVGSTTREDQRSSFSNYGPCLDLFAPGSDITGAWYQEDDEVNTISGTSMASPHVAGSAALILAADPALSPASVDAMLEDLATRNVLGGIRDGSPNLLLRVPQ</sequence>
<dbReference type="SUPFAM" id="SSF52743">
    <property type="entry name" value="Subtilisin-like"/>
    <property type="match status" value="1"/>
</dbReference>
<keyword evidence="3 5" id="KW-0378">Hydrolase</keyword>
<dbReference type="Pfam" id="PF00082">
    <property type="entry name" value="Peptidase_S8"/>
    <property type="match status" value="1"/>
</dbReference>
<comment type="caution">
    <text evidence="9">The sequence shown here is derived from an EMBL/GenBank/DDBJ whole genome shotgun (WGS) entry which is preliminary data.</text>
</comment>
<evidence type="ECO:0000256" key="5">
    <source>
        <dbReference type="PROSITE-ProRule" id="PRU01240"/>
    </source>
</evidence>
<accession>A0ABT7IDD4</accession>
<dbReference type="InterPro" id="IPR000209">
    <property type="entry name" value="Peptidase_S8/S53_dom"/>
</dbReference>
<dbReference type="InterPro" id="IPR036852">
    <property type="entry name" value="Peptidase_S8/S53_dom_sf"/>
</dbReference>
<dbReference type="EC" id="3.4.-.-" evidence="9"/>
<evidence type="ECO:0000313" key="10">
    <source>
        <dbReference type="Proteomes" id="UP001227964"/>
    </source>
</evidence>
<evidence type="ECO:0000259" key="7">
    <source>
        <dbReference type="Pfam" id="PF00082"/>
    </source>
</evidence>
<proteinExistence type="inferred from homology"/>
<evidence type="ECO:0000256" key="2">
    <source>
        <dbReference type="ARBA" id="ARBA00022670"/>
    </source>
</evidence>